<dbReference type="OrthoDB" id="3052721at2759"/>
<dbReference type="EMBL" id="KL198011">
    <property type="protein sequence ID" value="KDQ25108.1"/>
    <property type="molecule type" value="Genomic_DNA"/>
</dbReference>
<dbReference type="Proteomes" id="UP000027073">
    <property type="component" value="Unassembled WGS sequence"/>
</dbReference>
<evidence type="ECO:0000256" key="1">
    <source>
        <dbReference type="SAM" id="Coils"/>
    </source>
</evidence>
<dbReference type="InParanoid" id="A0A067NAN0"/>
<dbReference type="HOGENOM" id="CLU_006824_0_0_1"/>
<evidence type="ECO:0000313" key="3">
    <source>
        <dbReference type="Proteomes" id="UP000027073"/>
    </source>
</evidence>
<sequence length="819" mass="91002">MVLSGQLNTALRRAEEILASTKKNELADREKICGYQKRIRALKMQCVRAAERVRAISKERAYAPTTAIIRRRAFSPQVRAFARIMVRSGCAQAKVGQLVRQAGRLFGIDVGRVPSRRTVGRNCLEGGVVNDIQMGFKMGQTEALTISADSTSHHRVNIESRLVAMRTPSYASPSTGPDRTLKVRTLGVFSTVDHSSNASVSGWQQRLRGIEDVFSRSPLAKHTTIHFSLRDFAKKLRGMNGDHATVEKCTAAAMEQWKRAEVMAELGETVCLEKDLAELGAIMREWTAKKIEDAGGITAWTALSPEEQAVRDVAMMQALVTSLGKEALEKLPAEDRQNLTLFIWCGCCMHKDQNSFKGGNIEMMAAWAKHNLVPPIMLANKANAAIVQRVLTPEKSNQPITDTELAALEALTFGGAKTTALAGAIFSNKDDKKGQGDMHVDYFALITGTSRRFPQTNNTRFGSHGEAAEVLLEHLDAYIAFLHLIRDKKKQPGWTNIESNVYKALHDVPTLTELAIMVLYTNAITHPYMRAVRGQGTNATNALDLGPLHRRVCEHIQRIIEDPDLLLGPSASFCEGSLDGLEWENKASMDAVFRLQPRLPNIKILLVGFLKGALPTWVRFSAEFAPDGLIDTASATEKELAWMPSTNDANEGALGSYRVYLRNRPRTTQERYNALTTFHQNEGQAFMDATFADVDHTFVMREARARDTSGLEAARRKELVEHNKMVAEETERKREEKRQIRRTLLERLGKVELSNVKTKPKKLAALQDALTRLLAKGDPEILKVAALEARLKALDAEVEAEGVLVQDWEEQADAEDDDV</sequence>
<name>A0A067NAN0_PLEO1</name>
<keyword evidence="1" id="KW-0175">Coiled coil</keyword>
<reference evidence="3" key="1">
    <citation type="journal article" date="2014" name="Proc. Natl. Acad. Sci. U.S.A.">
        <title>Extensive sampling of basidiomycete genomes demonstrates inadequacy of the white-rot/brown-rot paradigm for wood decay fungi.</title>
        <authorList>
            <person name="Riley R."/>
            <person name="Salamov A.A."/>
            <person name="Brown D.W."/>
            <person name="Nagy L.G."/>
            <person name="Floudas D."/>
            <person name="Held B.W."/>
            <person name="Levasseur A."/>
            <person name="Lombard V."/>
            <person name="Morin E."/>
            <person name="Otillar R."/>
            <person name="Lindquist E.A."/>
            <person name="Sun H."/>
            <person name="LaButti K.M."/>
            <person name="Schmutz J."/>
            <person name="Jabbour D."/>
            <person name="Luo H."/>
            <person name="Baker S.E."/>
            <person name="Pisabarro A.G."/>
            <person name="Walton J.D."/>
            <person name="Blanchette R.A."/>
            <person name="Henrissat B."/>
            <person name="Martin F."/>
            <person name="Cullen D."/>
            <person name="Hibbett D.S."/>
            <person name="Grigoriev I.V."/>
        </authorList>
    </citation>
    <scope>NUCLEOTIDE SEQUENCE [LARGE SCALE GENOMIC DNA]</scope>
    <source>
        <strain evidence="3">PC15</strain>
    </source>
</reference>
<protein>
    <submittedName>
        <fullName evidence="2">Uncharacterized protein</fullName>
    </submittedName>
</protein>
<dbReference type="AlphaFoldDB" id="A0A067NAN0"/>
<dbReference type="VEuPathDB" id="FungiDB:PLEOSDRAFT_1078957"/>
<feature type="coiled-coil region" evidence="1">
    <location>
        <begin position="719"/>
        <end position="747"/>
    </location>
</feature>
<gene>
    <name evidence="2" type="ORF">PLEOSDRAFT_1078957</name>
</gene>
<proteinExistence type="predicted"/>
<accession>A0A067NAN0</accession>
<dbReference type="STRING" id="1137138.A0A067NAN0"/>
<organism evidence="2 3">
    <name type="scientific">Pleurotus ostreatus (strain PC15)</name>
    <name type="common">Oyster mushroom</name>
    <dbReference type="NCBI Taxonomy" id="1137138"/>
    <lineage>
        <taxon>Eukaryota</taxon>
        <taxon>Fungi</taxon>
        <taxon>Dikarya</taxon>
        <taxon>Basidiomycota</taxon>
        <taxon>Agaricomycotina</taxon>
        <taxon>Agaricomycetes</taxon>
        <taxon>Agaricomycetidae</taxon>
        <taxon>Agaricales</taxon>
        <taxon>Pleurotineae</taxon>
        <taxon>Pleurotaceae</taxon>
        <taxon>Pleurotus</taxon>
    </lineage>
</organism>
<evidence type="ECO:0000313" key="2">
    <source>
        <dbReference type="EMBL" id="KDQ25108.1"/>
    </source>
</evidence>